<evidence type="ECO:0000256" key="3">
    <source>
        <dbReference type="ARBA" id="ARBA00022737"/>
    </source>
</evidence>
<evidence type="ECO:0000313" key="7">
    <source>
        <dbReference type="Proteomes" id="UP000466931"/>
    </source>
</evidence>
<dbReference type="PROSITE" id="PS51642">
    <property type="entry name" value="HEMOPEXIN_2"/>
    <property type="match status" value="4"/>
</dbReference>
<dbReference type="InterPro" id="IPR001506">
    <property type="entry name" value="Peptidase_M12A"/>
</dbReference>
<dbReference type="RefSeq" id="WP_085148596.1">
    <property type="nucleotide sequence ID" value="NZ_AP022612.1"/>
</dbReference>
<evidence type="ECO:0000256" key="4">
    <source>
        <dbReference type="ARBA" id="ARBA00022801"/>
    </source>
</evidence>
<dbReference type="SUPFAM" id="SSF50923">
    <property type="entry name" value="Hemopexin-like domain"/>
    <property type="match status" value="1"/>
</dbReference>
<dbReference type="PANTHER" id="PTHR10201">
    <property type="entry name" value="MATRIX METALLOPROTEINASE"/>
    <property type="match status" value="1"/>
</dbReference>
<keyword evidence="1" id="KW-0645">Protease</keyword>
<organism evidence="6 7">
    <name type="scientific">Mycolicibacterium confluentis</name>
    <dbReference type="NCBI Taxonomy" id="28047"/>
    <lineage>
        <taxon>Bacteria</taxon>
        <taxon>Bacillati</taxon>
        <taxon>Actinomycetota</taxon>
        <taxon>Actinomycetes</taxon>
        <taxon>Mycobacteriales</taxon>
        <taxon>Mycobacteriaceae</taxon>
        <taxon>Mycolicibacterium</taxon>
    </lineage>
</organism>
<dbReference type="Pfam" id="PF00045">
    <property type="entry name" value="Hemopexin"/>
    <property type="match status" value="4"/>
</dbReference>
<dbReference type="SMART" id="SM00235">
    <property type="entry name" value="ZnMc"/>
    <property type="match status" value="1"/>
</dbReference>
<accession>A0A7I7XZG1</accession>
<dbReference type="Gene3D" id="2.110.10.10">
    <property type="entry name" value="Hemopexin-like domain"/>
    <property type="match status" value="2"/>
</dbReference>
<keyword evidence="5" id="KW-0862">Zinc</keyword>
<dbReference type="GO" id="GO:0030574">
    <property type="term" value="P:collagen catabolic process"/>
    <property type="evidence" value="ECO:0007669"/>
    <property type="project" value="TreeGrafter"/>
</dbReference>
<dbReference type="PANTHER" id="PTHR10201:SF331">
    <property type="entry name" value="MATRIX METALLOPROTEINASE-14-LIKE ISOFORM X1"/>
    <property type="match status" value="1"/>
</dbReference>
<reference evidence="6" key="2">
    <citation type="submission" date="2020-02" db="EMBL/GenBank/DDBJ databases">
        <authorList>
            <person name="Matsumoto Y."/>
            <person name="Motooka D."/>
            <person name="Nakamura S."/>
        </authorList>
    </citation>
    <scope>NUCLEOTIDE SEQUENCE</scope>
    <source>
        <strain evidence="6">JCM 13671</strain>
    </source>
</reference>
<gene>
    <name evidence="6" type="ORF">MCNF_33700</name>
</gene>
<dbReference type="SMART" id="SM00120">
    <property type="entry name" value="HX"/>
    <property type="match status" value="4"/>
</dbReference>
<keyword evidence="7" id="KW-1185">Reference proteome</keyword>
<sequence>MTYISCSIKTLPTELAEEAAAKAIELNPENAPSAQDRAALGPDLPLSAITARRWPKSGVRLSVSFLDNPGADLRARILSHMNAWGAWANVRFTETAGTGQVRIARKAGDGYWSYLGTDVLSIATNKPTMNLASFSMNTPESEFHRVVRHETGHTLGFPHEHRRKAIVDRIDREKAIVYFMRTQGWTRAEVIEQVLTPFDNSALIASAATDPTSIMCYGLPAEIMKDGIAVPGGPDINNLDATFAGQLYPGPVSPTSMWPNGKVYLFKGSQYVRYNVAADKVDAGYPLPIAGNWPGFPADFASGIDSGVLWTNGKAYYFRGNQYIRYDVVNDRVDAGYPRPIFNNWPGLWAGGIDAGVVWPNGKAYLFKGSQYVRYDIAADRVDPGYPKPIAGNWPGMPAAFAQGIDEIVVWPNGKAYAFKGSQYVRYDIAADRVDPGYPLPIDPHWPGLWSSGVGTR</sequence>
<evidence type="ECO:0000313" key="6">
    <source>
        <dbReference type="EMBL" id="BBZ34765.1"/>
    </source>
</evidence>
<dbReference type="InterPro" id="IPR006026">
    <property type="entry name" value="Peptidase_Metallo"/>
</dbReference>
<dbReference type="SUPFAM" id="SSF55486">
    <property type="entry name" value="Metalloproteases ('zincins'), catalytic domain"/>
    <property type="match status" value="1"/>
</dbReference>
<dbReference type="GO" id="GO:0008270">
    <property type="term" value="F:zinc ion binding"/>
    <property type="evidence" value="ECO:0007669"/>
    <property type="project" value="InterPro"/>
</dbReference>
<dbReference type="GO" id="GO:0006508">
    <property type="term" value="P:proteolysis"/>
    <property type="evidence" value="ECO:0007669"/>
    <property type="project" value="UniProtKB-KW"/>
</dbReference>
<dbReference type="Gene3D" id="3.40.390.10">
    <property type="entry name" value="Collagenase (Catalytic Domain)"/>
    <property type="match status" value="1"/>
</dbReference>
<dbReference type="InterPro" id="IPR024079">
    <property type="entry name" value="MetalloPept_cat_dom_sf"/>
</dbReference>
<dbReference type="GO" id="GO:0004222">
    <property type="term" value="F:metalloendopeptidase activity"/>
    <property type="evidence" value="ECO:0007669"/>
    <property type="project" value="InterPro"/>
</dbReference>
<name>A0A7I7XZG1_9MYCO</name>
<evidence type="ECO:0000256" key="2">
    <source>
        <dbReference type="ARBA" id="ARBA00022723"/>
    </source>
</evidence>
<dbReference type="GO" id="GO:0030198">
    <property type="term" value="P:extracellular matrix organization"/>
    <property type="evidence" value="ECO:0007669"/>
    <property type="project" value="TreeGrafter"/>
</dbReference>
<dbReference type="Proteomes" id="UP000466931">
    <property type="component" value="Chromosome"/>
</dbReference>
<evidence type="ECO:0000256" key="1">
    <source>
        <dbReference type="ARBA" id="ARBA00022670"/>
    </source>
</evidence>
<keyword evidence="3" id="KW-0677">Repeat</keyword>
<dbReference type="InterPro" id="IPR000585">
    <property type="entry name" value="Hemopexin-like_dom"/>
</dbReference>
<dbReference type="InterPro" id="IPR018487">
    <property type="entry name" value="Hemopexin-like_repeat"/>
</dbReference>
<keyword evidence="2" id="KW-0479">Metal-binding</keyword>
<protein>
    <submittedName>
        <fullName evidence="6">Uncharacterized protein</fullName>
    </submittedName>
</protein>
<proteinExistence type="predicted"/>
<dbReference type="AlphaFoldDB" id="A0A7I7XZG1"/>
<dbReference type="InterPro" id="IPR036375">
    <property type="entry name" value="Hemopexin-like_dom_sf"/>
</dbReference>
<keyword evidence="4" id="KW-0378">Hydrolase</keyword>
<dbReference type="GO" id="GO:0005615">
    <property type="term" value="C:extracellular space"/>
    <property type="evidence" value="ECO:0007669"/>
    <property type="project" value="TreeGrafter"/>
</dbReference>
<evidence type="ECO:0000256" key="5">
    <source>
        <dbReference type="ARBA" id="ARBA00022833"/>
    </source>
</evidence>
<reference evidence="6" key="1">
    <citation type="journal article" date="2019" name="Emerg. Microbes Infect.">
        <title>Comprehensive subspecies identification of 175 nontuberculous mycobacteria species based on 7547 genomic profiles.</title>
        <authorList>
            <person name="Matsumoto Y."/>
            <person name="Kinjo T."/>
            <person name="Motooka D."/>
            <person name="Nabeya D."/>
            <person name="Jung N."/>
            <person name="Uechi K."/>
            <person name="Horii T."/>
            <person name="Iida T."/>
            <person name="Fujita J."/>
            <person name="Nakamura S."/>
        </authorList>
    </citation>
    <scope>NUCLEOTIDE SEQUENCE [LARGE SCALE GENOMIC DNA]</scope>
    <source>
        <strain evidence="6">JCM 13671</strain>
    </source>
</reference>
<dbReference type="EMBL" id="AP022612">
    <property type="protein sequence ID" value="BBZ34765.1"/>
    <property type="molecule type" value="Genomic_DNA"/>
</dbReference>
<dbReference type="Pfam" id="PF01400">
    <property type="entry name" value="Astacin"/>
    <property type="match status" value="1"/>
</dbReference>
<dbReference type="CDD" id="cd00094">
    <property type="entry name" value="HX"/>
    <property type="match status" value="1"/>
</dbReference>
<dbReference type="OrthoDB" id="5088636at2"/>